<reference evidence="8 9" key="2">
    <citation type="submission" date="2015-05" db="EMBL/GenBank/DDBJ databases">
        <title>Distinctive expansion of gene families associated with plant cell wall degradation and secondary metabolism in the genomes of grapevine trunk pathogens.</title>
        <authorList>
            <person name="Lawrence D.P."/>
            <person name="Travadon R."/>
            <person name="Rolshausen P.E."/>
            <person name="Baumgartner K."/>
        </authorList>
    </citation>
    <scope>NUCLEOTIDE SEQUENCE [LARGE SCALE GENOMIC DNA]</scope>
    <source>
        <strain evidence="8">DS831</strain>
    </source>
</reference>
<sequence>MLSRPSAGSSAAAALLNASNPFICTRCLHLRRASPAAATTRRNNGPSTILPRSTPSPPSAHTTTRRSIRGFATTSPARSSSAAHAANNSSSSSSSNGKYNGSGITPLPHRRLLALSGPDAPKFLQGLTTNNVLVDRRDDAAGWYTAFLNAQGRVLYDALVYATPHAAGAAAGGNPGDGSGDGWACFIEVDGSCVNELHRLLRRHKLRSRIKLRVVDEGEWGVWAAWMADGSPDALPSSLDNTLKERRVVHLPDTRVPGFGGHRLLVPGGSPSSSVDEFLPPSFAALERATPRDYQIRRYLHGLAEGPAEMRAEEALPLESNVDLMRGVDFRKGCYIGQELTIRTKHTGVVRKRILPVRLYDLDGEEPERLEFVEGGVGRGVKGEDVPPGVADVKKIAEGGAPQADAEQGAAAAPPPARRRKDGRSAGKWLAGVGNVGLALCRLEMMTDVKVAAEGMGPASGGYQPGMKFGLKWTVPGEEGEKGVGVKAFVPEWHRLRVEEEAKSKKKKIVQSEFELDDE</sequence>
<organism evidence="8 9">
    <name type="scientific">Diplodia seriata</name>
    <dbReference type="NCBI Taxonomy" id="420778"/>
    <lineage>
        <taxon>Eukaryota</taxon>
        <taxon>Fungi</taxon>
        <taxon>Dikarya</taxon>
        <taxon>Ascomycota</taxon>
        <taxon>Pezizomycotina</taxon>
        <taxon>Dothideomycetes</taxon>
        <taxon>Dothideomycetes incertae sedis</taxon>
        <taxon>Botryosphaeriales</taxon>
        <taxon>Botryosphaeriaceae</taxon>
        <taxon>Diplodia</taxon>
    </lineage>
</organism>
<dbReference type="GO" id="GO:0016226">
    <property type="term" value="P:iron-sulfur cluster assembly"/>
    <property type="evidence" value="ECO:0007669"/>
    <property type="project" value="TreeGrafter"/>
</dbReference>
<proteinExistence type="inferred from homology"/>
<dbReference type="GO" id="GO:0005759">
    <property type="term" value="C:mitochondrial matrix"/>
    <property type="evidence" value="ECO:0007669"/>
    <property type="project" value="UniProtKB-SubCell"/>
</dbReference>
<dbReference type="InterPro" id="IPR017703">
    <property type="entry name" value="YgfZ/GCV_T_CS"/>
</dbReference>
<dbReference type="SUPFAM" id="SSF103025">
    <property type="entry name" value="Folate-binding domain"/>
    <property type="match status" value="1"/>
</dbReference>
<feature type="region of interest" description="Disordered" evidence="6">
    <location>
        <begin position="400"/>
        <end position="426"/>
    </location>
</feature>
<dbReference type="Gene3D" id="3.30.1360.120">
    <property type="entry name" value="Probable tRNA modification gtpase trme, domain 1"/>
    <property type="match status" value="1"/>
</dbReference>
<dbReference type="NCBIfam" id="TIGR03317">
    <property type="entry name" value="ygfZ_signature"/>
    <property type="match status" value="1"/>
</dbReference>
<evidence type="ECO:0000313" key="9">
    <source>
        <dbReference type="Proteomes" id="UP000034182"/>
    </source>
</evidence>
<dbReference type="PANTHER" id="PTHR22602">
    <property type="entry name" value="TRANSFERASE CAF17, MITOCHONDRIAL-RELATED"/>
    <property type="match status" value="1"/>
</dbReference>
<reference evidence="8 9" key="1">
    <citation type="submission" date="2015-03" db="EMBL/GenBank/DDBJ databases">
        <authorList>
            <person name="Morales-Cruz A."/>
            <person name="Amrine K.C."/>
            <person name="Cantu D."/>
        </authorList>
    </citation>
    <scope>NUCLEOTIDE SEQUENCE [LARGE SCALE GENOMIC DNA]</scope>
    <source>
        <strain evidence="8">DS831</strain>
    </source>
</reference>
<comment type="subcellular location">
    <subcellularLocation>
        <location evidence="1">Mitochondrion matrix</location>
    </subcellularLocation>
</comment>
<evidence type="ECO:0000256" key="1">
    <source>
        <dbReference type="ARBA" id="ARBA00004305"/>
    </source>
</evidence>
<dbReference type="AlphaFoldDB" id="A0A0G2ECS4"/>
<evidence type="ECO:0000256" key="6">
    <source>
        <dbReference type="SAM" id="MobiDB-lite"/>
    </source>
</evidence>
<dbReference type="EMBL" id="LAQI01000098">
    <property type="protein sequence ID" value="KKY20727.1"/>
    <property type="molecule type" value="Genomic_DNA"/>
</dbReference>
<evidence type="ECO:0000259" key="7">
    <source>
        <dbReference type="Pfam" id="PF25455"/>
    </source>
</evidence>
<dbReference type="InterPro" id="IPR027266">
    <property type="entry name" value="TrmE/GcvT-like"/>
</dbReference>
<comment type="similarity">
    <text evidence="4">Belongs to the GcvT family. CAF17/IBA57 subfamily.</text>
</comment>
<evidence type="ECO:0000256" key="3">
    <source>
        <dbReference type="ARBA" id="ARBA00023128"/>
    </source>
</evidence>
<evidence type="ECO:0000256" key="4">
    <source>
        <dbReference type="ARBA" id="ARBA00093447"/>
    </source>
</evidence>
<name>A0A0G2ECS4_9PEZI</name>
<dbReference type="InterPro" id="IPR045179">
    <property type="entry name" value="YgfZ/GcvT"/>
</dbReference>
<feature type="compositionally biased region" description="Low complexity" evidence="6">
    <location>
        <begin position="75"/>
        <end position="96"/>
    </location>
</feature>
<comment type="caution">
    <text evidence="8">The sequence shown here is derived from an EMBL/GenBank/DDBJ whole genome shotgun (WGS) entry which is preliminary data.</text>
</comment>
<feature type="region of interest" description="Disordered" evidence="6">
    <location>
        <begin position="35"/>
        <end position="103"/>
    </location>
</feature>
<evidence type="ECO:0000256" key="5">
    <source>
        <dbReference type="ARBA" id="ARBA00093637"/>
    </source>
</evidence>
<keyword evidence="2" id="KW-0809">Transit peptide</keyword>
<dbReference type="Proteomes" id="UP000034182">
    <property type="component" value="Unassembled WGS sequence"/>
</dbReference>
<dbReference type="Pfam" id="PF25455">
    <property type="entry name" value="Beta-barrel_CAF17_C"/>
    <property type="match status" value="1"/>
</dbReference>
<feature type="domain" description="CAF17 C-terminal" evidence="7">
    <location>
        <begin position="351"/>
        <end position="455"/>
    </location>
</feature>
<dbReference type="GO" id="GO:0016740">
    <property type="term" value="F:transferase activity"/>
    <property type="evidence" value="ECO:0007669"/>
    <property type="project" value="UniProtKB-KW"/>
</dbReference>
<evidence type="ECO:0000313" key="8">
    <source>
        <dbReference type="EMBL" id="KKY20727.1"/>
    </source>
</evidence>
<dbReference type="InterPro" id="IPR057460">
    <property type="entry name" value="CAF17_C"/>
</dbReference>
<keyword evidence="8" id="KW-0808">Transferase</keyword>
<gene>
    <name evidence="8" type="ORF">UCDDS831_g04503</name>
</gene>
<dbReference type="PANTHER" id="PTHR22602:SF0">
    <property type="entry name" value="TRANSFERASE CAF17, MITOCHONDRIAL-RELATED"/>
    <property type="match status" value="1"/>
</dbReference>
<evidence type="ECO:0000256" key="2">
    <source>
        <dbReference type="ARBA" id="ARBA00022946"/>
    </source>
</evidence>
<protein>
    <recommendedName>
        <fullName evidence="5">Iron-sulfur cluster assembly factor IBA57 homolog, mitochondrial</fullName>
    </recommendedName>
</protein>
<feature type="compositionally biased region" description="Low complexity" evidence="6">
    <location>
        <begin position="400"/>
        <end position="412"/>
    </location>
</feature>
<keyword evidence="3" id="KW-0496">Mitochondrion</keyword>
<accession>A0A0G2ECS4</accession>